<dbReference type="Proteomes" id="UP000027135">
    <property type="component" value="Unassembled WGS sequence"/>
</dbReference>
<dbReference type="GO" id="GO:0005658">
    <property type="term" value="C:alpha DNA polymerase:primase complex"/>
    <property type="evidence" value="ECO:0007669"/>
    <property type="project" value="UniProtKB-ARBA"/>
</dbReference>
<evidence type="ECO:0000256" key="8">
    <source>
        <dbReference type="ARBA" id="ARBA00022705"/>
    </source>
</evidence>
<dbReference type="FunFam" id="3.90.920.10:FF:000001">
    <property type="entry name" value="DNA primase"/>
    <property type="match status" value="1"/>
</dbReference>
<evidence type="ECO:0000256" key="10">
    <source>
        <dbReference type="ARBA" id="ARBA00022833"/>
    </source>
</evidence>
<dbReference type="SUPFAM" id="SSF56747">
    <property type="entry name" value="Prim-pol domain"/>
    <property type="match status" value="1"/>
</dbReference>
<dbReference type="InterPro" id="IPR002755">
    <property type="entry name" value="DNA_primase_S"/>
</dbReference>
<gene>
    <name evidence="13" type="ORF">L798_14953</name>
</gene>
<keyword evidence="8 12" id="KW-0235">DNA replication</keyword>
<keyword evidence="9" id="KW-0479">Metal-binding</keyword>
<comment type="cofactor">
    <cofactor evidence="2">
        <name>Mg(2+)</name>
        <dbReference type="ChEBI" id="CHEBI:18420"/>
    </cofactor>
</comment>
<dbReference type="EMBL" id="KK853104">
    <property type="protein sequence ID" value="KDR11310.1"/>
    <property type="molecule type" value="Genomic_DNA"/>
</dbReference>
<evidence type="ECO:0000256" key="2">
    <source>
        <dbReference type="ARBA" id="ARBA00001946"/>
    </source>
</evidence>
<evidence type="ECO:0000256" key="9">
    <source>
        <dbReference type="ARBA" id="ARBA00022723"/>
    </source>
</evidence>
<dbReference type="eggNOG" id="KOG2851">
    <property type="taxonomic scope" value="Eukaryota"/>
</dbReference>
<evidence type="ECO:0000313" key="13">
    <source>
        <dbReference type="EMBL" id="KDR11310.1"/>
    </source>
</evidence>
<dbReference type="GO" id="GO:0003899">
    <property type="term" value="F:DNA-directed RNA polymerase activity"/>
    <property type="evidence" value="ECO:0007669"/>
    <property type="project" value="InterPro"/>
</dbReference>
<dbReference type="GO" id="GO:0046872">
    <property type="term" value="F:metal ion binding"/>
    <property type="evidence" value="ECO:0007669"/>
    <property type="project" value="UniProtKB-KW"/>
</dbReference>
<dbReference type="AlphaFoldDB" id="A0A067R177"/>
<dbReference type="InterPro" id="IPR014052">
    <property type="entry name" value="DNA_primase_ssu_euk/arc"/>
</dbReference>
<dbReference type="InParanoid" id="A0A067R177"/>
<keyword evidence="10" id="KW-0862">Zinc</keyword>
<dbReference type="PANTHER" id="PTHR10536">
    <property type="entry name" value="DNA PRIMASE SMALL SUBUNIT"/>
    <property type="match status" value="1"/>
</dbReference>
<dbReference type="EC" id="2.7.7.-" evidence="12"/>
<evidence type="ECO:0000256" key="7">
    <source>
        <dbReference type="ARBA" id="ARBA00022695"/>
    </source>
</evidence>
<evidence type="ECO:0000256" key="6">
    <source>
        <dbReference type="ARBA" id="ARBA00022679"/>
    </source>
</evidence>
<protein>
    <recommendedName>
        <fullName evidence="12">DNA primase</fullName>
        <ecNumber evidence="12">2.7.7.-</ecNumber>
    </recommendedName>
</protein>
<dbReference type="GO" id="GO:0006269">
    <property type="term" value="P:DNA replication, synthesis of primer"/>
    <property type="evidence" value="ECO:0007669"/>
    <property type="project" value="UniProtKB-KW"/>
</dbReference>
<keyword evidence="11" id="KW-0804">Transcription</keyword>
<dbReference type="GO" id="GO:0006270">
    <property type="term" value="P:DNA replication initiation"/>
    <property type="evidence" value="ECO:0007669"/>
    <property type="project" value="UniProtKB-ARBA"/>
</dbReference>
<organism evidence="13 14">
    <name type="scientific">Zootermopsis nevadensis</name>
    <name type="common">Dampwood termite</name>
    <dbReference type="NCBI Taxonomy" id="136037"/>
    <lineage>
        <taxon>Eukaryota</taxon>
        <taxon>Metazoa</taxon>
        <taxon>Ecdysozoa</taxon>
        <taxon>Arthropoda</taxon>
        <taxon>Hexapoda</taxon>
        <taxon>Insecta</taxon>
        <taxon>Pterygota</taxon>
        <taxon>Neoptera</taxon>
        <taxon>Polyneoptera</taxon>
        <taxon>Dictyoptera</taxon>
        <taxon>Blattodea</taxon>
        <taxon>Blattoidea</taxon>
        <taxon>Termitoidae</taxon>
        <taxon>Termopsidae</taxon>
        <taxon>Zootermopsis</taxon>
    </lineage>
</organism>
<evidence type="ECO:0000256" key="5">
    <source>
        <dbReference type="ARBA" id="ARBA00022515"/>
    </source>
</evidence>
<evidence type="ECO:0000256" key="3">
    <source>
        <dbReference type="ARBA" id="ARBA00009762"/>
    </source>
</evidence>
<reference evidence="13 14" key="1">
    <citation type="journal article" date="2014" name="Nat. Commun.">
        <title>Molecular traces of alternative social organization in a termite genome.</title>
        <authorList>
            <person name="Terrapon N."/>
            <person name="Li C."/>
            <person name="Robertson H.M."/>
            <person name="Ji L."/>
            <person name="Meng X."/>
            <person name="Booth W."/>
            <person name="Chen Z."/>
            <person name="Childers C.P."/>
            <person name="Glastad K.M."/>
            <person name="Gokhale K."/>
            <person name="Gowin J."/>
            <person name="Gronenberg W."/>
            <person name="Hermansen R.A."/>
            <person name="Hu H."/>
            <person name="Hunt B.G."/>
            <person name="Huylmans A.K."/>
            <person name="Khalil S.M."/>
            <person name="Mitchell R.D."/>
            <person name="Munoz-Torres M.C."/>
            <person name="Mustard J.A."/>
            <person name="Pan H."/>
            <person name="Reese J.T."/>
            <person name="Scharf M.E."/>
            <person name="Sun F."/>
            <person name="Vogel H."/>
            <person name="Xiao J."/>
            <person name="Yang W."/>
            <person name="Yang Z."/>
            <person name="Yang Z."/>
            <person name="Zhou J."/>
            <person name="Zhu J."/>
            <person name="Brent C.S."/>
            <person name="Elsik C.G."/>
            <person name="Goodisman M.A."/>
            <person name="Liberles D.A."/>
            <person name="Roe R.M."/>
            <person name="Vargo E.L."/>
            <person name="Vilcinskas A."/>
            <person name="Wang J."/>
            <person name="Bornberg-Bauer E."/>
            <person name="Korb J."/>
            <person name="Zhang G."/>
            <person name="Liebig J."/>
        </authorList>
    </citation>
    <scope>NUCLEOTIDE SEQUENCE [LARGE SCALE GENOMIC DNA]</scope>
    <source>
        <tissue evidence="13">Whole organism</tissue>
    </source>
</reference>
<dbReference type="FunCoup" id="A0A067R177">
    <property type="interactions" value="152"/>
</dbReference>
<keyword evidence="6 12" id="KW-0808">Transferase</keyword>
<keyword evidence="4 12" id="KW-0240">DNA-directed RNA polymerase</keyword>
<dbReference type="Pfam" id="PF01896">
    <property type="entry name" value="DNA_primase_S"/>
    <property type="match status" value="1"/>
</dbReference>
<keyword evidence="5 12" id="KW-0639">Primosome</keyword>
<dbReference type="Gene3D" id="3.90.920.10">
    <property type="entry name" value="DNA primase, PRIM domain"/>
    <property type="match status" value="1"/>
</dbReference>
<evidence type="ECO:0000256" key="12">
    <source>
        <dbReference type="RuleBase" id="RU003514"/>
    </source>
</evidence>
<sequence>MKDCDFNPESLPDLLPLYYKRLFPYGPYYRWLSYGNVRSHYFDHREFSFTLADDIYIRYQSFANQEELESEIRKRNPHKIDIGAIYSHRPKEHRTLPTFHPLEKELVFDIDMTDYDDVRSCCSGADVCVKCWRFMAVACKVLDMALREDFGYEHLLWVFSGRRGVHCWVCDEGACKLDVAARSVVAEYLQLVTGGENQSKKVILSGDKLHTSIKRAVSVIEKQFVNMCVEEQDILGTPGAVQKFLSLIPDEPMRQELGKELQKQSTSKQRWDAVTKYVGDLRGKGQLRRRRQFLLEEIMLQYAYPRLDINVTKGLNHLLKSPFCVHPKTGKVCIPFSPRAAEKFNPSTVPTISQLIEEVNEFDAKTKEMTAEDTKHRVKDYKKTGMLKGIVVFEEFVQKLEQTWKGKRLEASDMKMEF</sequence>
<proteinExistence type="inferred from homology"/>
<accession>A0A067R177</accession>
<dbReference type="STRING" id="136037.A0A067R177"/>
<comment type="cofactor">
    <cofactor evidence="1">
        <name>Mn(2+)</name>
        <dbReference type="ChEBI" id="CHEBI:29035"/>
    </cofactor>
</comment>
<evidence type="ECO:0000256" key="1">
    <source>
        <dbReference type="ARBA" id="ARBA00001936"/>
    </source>
</evidence>
<evidence type="ECO:0000313" key="14">
    <source>
        <dbReference type="Proteomes" id="UP000027135"/>
    </source>
</evidence>
<dbReference type="OMA" id="NVTRGFN"/>
<evidence type="ECO:0000256" key="11">
    <source>
        <dbReference type="ARBA" id="ARBA00023163"/>
    </source>
</evidence>
<evidence type="ECO:0000256" key="4">
    <source>
        <dbReference type="ARBA" id="ARBA00022478"/>
    </source>
</evidence>
<keyword evidence="7" id="KW-0548">Nucleotidyltransferase</keyword>
<name>A0A067R177_ZOONE</name>
<keyword evidence="14" id="KW-1185">Reference proteome</keyword>
<dbReference type="OrthoDB" id="19606at2759"/>
<dbReference type="CDD" id="cd04860">
    <property type="entry name" value="AE_Prim_S"/>
    <property type="match status" value="1"/>
</dbReference>
<comment type="similarity">
    <text evidence="3 12">Belongs to the eukaryotic-type primase small subunit family.</text>
</comment>
<dbReference type="NCBIfam" id="TIGR00335">
    <property type="entry name" value="primase_sml"/>
    <property type="match status" value="1"/>
</dbReference>